<sequence length="205" mass="23528">MSYFLKIESADSGVVRLGLLKPTLLLLANGESLVQISTNLKRSKKTIGNRLKVASRLNLVTKFQREYFLTDFGNNFLSEGDSIINDRFSQKQLEILTKFVMENPFFSPVTFTIFSIIESVFVLSKSNYPVLFHKLRDYFIESIGKASTWKQEKAKDTATYIFSNYACELQLLAKVRNHFYLTPLGIHAILLLQLNRSIKLIESQK</sequence>
<reference evidence="1" key="1">
    <citation type="submission" date="2019-11" db="EMBL/GenBank/DDBJ databases">
        <title>Microbial mats filling the niche in hypersaline microbial mats.</title>
        <authorList>
            <person name="Wong H.L."/>
            <person name="Macleod F.I."/>
            <person name="White R.A. III"/>
            <person name="Burns B.P."/>
        </authorList>
    </citation>
    <scope>NUCLEOTIDE SEQUENCE</scope>
    <source>
        <strain evidence="1">Bin_327</strain>
    </source>
</reference>
<evidence type="ECO:0000313" key="2">
    <source>
        <dbReference type="Proteomes" id="UP000630660"/>
    </source>
</evidence>
<gene>
    <name evidence="1" type="ORF">GF359_03120</name>
</gene>
<dbReference type="EMBL" id="WJKJ01000099">
    <property type="protein sequence ID" value="MBD3364186.1"/>
    <property type="molecule type" value="Genomic_DNA"/>
</dbReference>
<evidence type="ECO:0000313" key="1">
    <source>
        <dbReference type="EMBL" id="MBD3364186.1"/>
    </source>
</evidence>
<protein>
    <submittedName>
        <fullName evidence="1">Uncharacterized protein</fullName>
    </submittedName>
</protein>
<dbReference type="AlphaFoldDB" id="A0A9D5K857"/>
<organism evidence="1 2">
    <name type="scientific">candidate division WOR-3 bacterium</name>
    <dbReference type="NCBI Taxonomy" id="2052148"/>
    <lineage>
        <taxon>Bacteria</taxon>
        <taxon>Bacteria division WOR-3</taxon>
    </lineage>
</organism>
<proteinExistence type="predicted"/>
<name>A0A9D5K857_UNCW3</name>
<dbReference type="Proteomes" id="UP000630660">
    <property type="component" value="Unassembled WGS sequence"/>
</dbReference>
<accession>A0A9D5K857</accession>
<comment type="caution">
    <text evidence="1">The sequence shown here is derived from an EMBL/GenBank/DDBJ whole genome shotgun (WGS) entry which is preliminary data.</text>
</comment>